<organism evidence="2 3">
    <name type="scientific">Engystomops pustulosus</name>
    <name type="common">Tungara frog</name>
    <name type="synonym">Physalaemus pustulosus</name>
    <dbReference type="NCBI Taxonomy" id="76066"/>
    <lineage>
        <taxon>Eukaryota</taxon>
        <taxon>Metazoa</taxon>
        <taxon>Chordata</taxon>
        <taxon>Craniata</taxon>
        <taxon>Vertebrata</taxon>
        <taxon>Euteleostomi</taxon>
        <taxon>Amphibia</taxon>
        <taxon>Batrachia</taxon>
        <taxon>Anura</taxon>
        <taxon>Neobatrachia</taxon>
        <taxon>Hyloidea</taxon>
        <taxon>Leptodactylidae</taxon>
        <taxon>Leiuperinae</taxon>
        <taxon>Engystomops</taxon>
    </lineage>
</organism>
<keyword evidence="3" id="KW-1185">Reference proteome</keyword>
<feature type="region of interest" description="Disordered" evidence="1">
    <location>
        <begin position="1"/>
        <end position="23"/>
    </location>
</feature>
<feature type="compositionally biased region" description="Basic residues" evidence="1">
    <location>
        <begin position="1"/>
        <end position="12"/>
    </location>
</feature>
<feature type="compositionally biased region" description="Low complexity" evidence="1">
    <location>
        <begin position="13"/>
        <end position="23"/>
    </location>
</feature>
<evidence type="ECO:0000313" key="3">
    <source>
        <dbReference type="Proteomes" id="UP000824782"/>
    </source>
</evidence>
<evidence type="ECO:0000313" key="2">
    <source>
        <dbReference type="EMBL" id="KAG8537684.1"/>
    </source>
</evidence>
<proteinExistence type="predicted"/>
<dbReference type="AlphaFoldDB" id="A0AAV6YJK2"/>
<sequence>MRRSFISRKQSRRGAGPRPHAGGPLNCYAVHLWTSPLLPVIYVCVGQGTCYSHTKEGNQPEPCPFLSYTLLSHLSFTSKRG</sequence>
<reference evidence="2" key="1">
    <citation type="thesis" date="2020" institute="ProQuest LLC" country="789 East Eisenhower Parkway, Ann Arbor, MI, USA">
        <title>Comparative Genomics and Chromosome Evolution.</title>
        <authorList>
            <person name="Mudd A.B."/>
        </authorList>
    </citation>
    <scope>NUCLEOTIDE SEQUENCE</scope>
    <source>
        <strain evidence="2">237g6f4</strain>
        <tissue evidence="2">Blood</tissue>
    </source>
</reference>
<dbReference type="Proteomes" id="UP000824782">
    <property type="component" value="Unassembled WGS sequence"/>
</dbReference>
<dbReference type="EMBL" id="WNYA01027665">
    <property type="protein sequence ID" value="KAG8537684.1"/>
    <property type="molecule type" value="Genomic_DNA"/>
</dbReference>
<gene>
    <name evidence="2" type="ORF">GDO81_024078</name>
</gene>
<name>A0AAV6YJK2_ENGPU</name>
<protein>
    <submittedName>
        <fullName evidence="2">Uncharacterized protein</fullName>
    </submittedName>
</protein>
<accession>A0AAV6YJK2</accession>
<comment type="caution">
    <text evidence="2">The sequence shown here is derived from an EMBL/GenBank/DDBJ whole genome shotgun (WGS) entry which is preliminary data.</text>
</comment>
<evidence type="ECO:0000256" key="1">
    <source>
        <dbReference type="SAM" id="MobiDB-lite"/>
    </source>
</evidence>